<comment type="caution">
    <text evidence="1">The sequence shown here is derived from an EMBL/GenBank/DDBJ whole genome shotgun (WGS) entry which is preliminary data.</text>
</comment>
<accession>A0A1Y2E4V4</accession>
<dbReference type="GeneID" id="63776212"/>
<dbReference type="RefSeq" id="XP_040717290.1">
    <property type="nucleotide sequence ID" value="XM_040860000.1"/>
</dbReference>
<evidence type="ECO:0000313" key="1">
    <source>
        <dbReference type="EMBL" id="ORY66326.1"/>
    </source>
</evidence>
<dbReference type="Proteomes" id="UP000193689">
    <property type="component" value="Unassembled WGS sequence"/>
</dbReference>
<organism evidence="1 2">
    <name type="scientific">Pseudomassariella vexata</name>
    <dbReference type="NCBI Taxonomy" id="1141098"/>
    <lineage>
        <taxon>Eukaryota</taxon>
        <taxon>Fungi</taxon>
        <taxon>Dikarya</taxon>
        <taxon>Ascomycota</taxon>
        <taxon>Pezizomycotina</taxon>
        <taxon>Sordariomycetes</taxon>
        <taxon>Xylariomycetidae</taxon>
        <taxon>Amphisphaeriales</taxon>
        <taxon>Pseudomassariaceae</taxon>
        <taxon>Pseudomassariella</taxon>
    </lineage>
</organism>
<keyword evidence="2" id="KW-1185">Reference proteome</keyword>
<dbReference type="EMBL" id="MCFJ01000005">
    <property type="protein sequence ID" value="ORY66326.1"/>
    <property type="molecule type" value="Genomic_DNA"/>
</dbReference>
<protein>
    <submittedName>
        <fullName evidence="1">Uncharacterized protein</fullName>
    </submittedName>
</protein>
<evidence type="ECO:0000313" key="2">
    <source>
        <dbReference type="Proteomes" id="UP000193689"/>
    </source>
</evidence>
<dbReference type="InParanoid" id="A0A1Y2E4V4"/>
<name>A0A1Y2E4V4_9PEZI</name>
<reference evidence="1 2" key="1">
    <citation type="submission" date="2016-07" db="EMBL/GenBank/DDBJ databases">
        <title>Pervasive Adenine N6-methylation of Active Genes in Fungi.</title>
        <authorList>
            <consortium name="DOE Joint Genome Institute"/>
            <person name="Mondo S.J."/>
            <person name="Dannebaum R.O."/>
            <person name="Kuo R.C."/>
            <person name="Labutti K."/>
            <person name="Haridas S."/>
            <person name="Kuo A."/>
            <person name="Salamov A."/>
            <person name="Ahrendt S.R."/>
            <person name="Lipzen A."/>
            <person name="Sullivan W."/>
            <person name="Andreopoulos W.B."/>
            <person name="Clum A."/>
            <person name="Lindquist E."/>
            <person name="Daum C."/>
            <person name="Ramamoorthy G.K."/>
            <person name="Gryganskyi A."/>
            <person name="Culley D."/>
            <person name="Magnuson J.K."/>
            <person name="James T.Y."/>
            <person name="O'Malley M.A."/>
            <person name="Stajich J.E."/>
            <person name="Spatafora J.W."/>
            <person name="Visel A."/>
            <person name="Grigoriev I.V."/>
        </authorList>
    </citation>
    <scope>NUCLEOTIDE SEQUENCE [LARGE SCALE GENOMIC DNA]</scope>
    <source>
        <strain evidence="1 2">CBS 129021</strain>
    </source>
</reference>
<proteinExistence type="predicted"/>
<gene>
    <name evidence="1" type="ORF">BCR38DRAFT_429897</name>
</gene>
<dbReference type="AlphaFoldDB" id="A0A1Y2E4V4"/>
<sequence>MIRGIKIHLNDYQSPGSPHGQRQCRARGGCWVARGLLVNVTSVAHGLAKQTQPRRLEKVPSDADVNRNHHVEFKRRLALLLDCASQVPSPQVCRAVGSIRVKPIGPILQQPAWQPLGFAQYRLEPRNRRGISGTLSDAANCAAQKRCSLAEIGGKSHQPGVSAITYGMNGLVWKKGSQANGRGLFFIPCKYLASTLVCCRDQHT</sequence>